<dbReference type="RefSeq" id="WP_202961136.1">
    <property type="nucleotide sequence ID" value="NZ_JGZU01000016.1"/>
</dbReference>
<dbReference type="Gene3D" id="3.60.21.10">
    <property type="match status" value="1"/>
</dbReference>
<dbReference type="GO" id="GO:0033192">
    <property type="term" value="F:calmodulin-dependent protein phosphatase activity"/>
    <property type="evidence" value="ECO:0007669"/>
    <property type="project" value="InterPro"/>
</dbReference>
<name>A0A087EBI5_9BIFI</name>
<comment type="caution">
    <text evidence="2">The sequence shown here is derived from an EMBL/GenBank/DDBJ whole genome shotgun (WGS) entry which is preliminary data.</text>
</comment>
<gene>
    <name evidence="2" type="ORF">BITS_1683</name>
</gene>
<dbReference type="eggNOG" id="COG0639">
    <property type="taxonomic scope" value="Bacteria"/>
</dbReference>
<dbReference type="AlphaFoldDB" id="A0A087EBI5"/>
<dbReference type="Proteomes" id="UP000029080">
    <property type="component" value="Unassembled WGS sequence"/>
</dbReference>
<dbReference type="InterPro" id="IPR006186">
    <property type="entry name" value="Ser/Thr-sp_prot-phosphatase"/>
</dbReference>
<dbReference type="PANTHER" id="PTHR45673">
    <property type="entry name" value="SERINE/THREONINE-PROTEIN PHOSPHATASE 2B CATALYTIC SUBUNIT 1-RELATED"/>
    <property type="match status" value="1"/>
</dbReference>
<feature type="domain" description="Calcineurin-like phosphoesterase" evidence="1">
    <location>
        <begin position="2"/>
        <end position="76"/>
    </location>
</feature>
<accession>A0A087EBI5</accession>
<proteinExistence type="predicted"/>
<dbReference type="Pfam" id="PF00149">
    <property type="entry name" value="Metallophos"/>
    <property type="match status" value="1"/>
</dbReference>
<evidence type="ECO:0000313" key="3">
    <source>
        <dbReference type="Proteomes" id="UP000029080"/>
    </source>
</evidence>
<keyword evidence="3" id="KW-1185">Reference proteome</keyword>
<evidence type="ECO:0000259" key="1">
    <source>
        <dbReference type="Pfam" id="PF00149"/>
    </source>
</evidence>
<dbReference type="SUPFAM" id="SSF56300">
    <property type="entry name" value="Metallo-dependent phosphatases"/>
    <property type="match status" value="1"/>
</dbReference>
<dbReference type="STRING" id="356829.BITS_1683"/>
<dbReference type="PRINTS" id="PR00114">
    <property type="entry name" value="STPHPHTASE"/>
</dbReference>
<dbReference type="GO" id="GO:0097720">
    <property type="term" value="P:calcineurin-mediated signaling"/>
    <property type="evidence" value="ECO:0007669"/>
    <property type="project" value="InterPro"/>
</dbReference>
<evidence type="ECO:0000313" key="2">
    <source>
        <dbReference type="EMBL" id="KFJ05136.1"/>
    </source>
</evidence>
<dbReference type="InterPro" id="IPR043360">
    <property type="entry name" value="PP2B"/>
</dbReference>
<organism evidence="2 3">
    <name type="scientific">Bifidobacterium tsurumiense</name>
    <dbReference type="NCBI Taxonomy" id="356829"/>
    <lineage>
        <taxon>Bacteria</taxon>
        <taxon>Bacillati</taxon>
        <taxon>Actinomycetota</taxon>
        <taxon>Actinomycetes</taxon>
        <taxon>Bifidobacteriales</taxon>
        <taxon>Bifidobacteriaceae</taxon>
        <taxon>Bifidobacterium</taxon>
    </lineage>
</organism>
<dbReference type="InterPro" id="IPR029052">
    <property type="entry name" value="Metallo-depent_PP-like"/>
</dbReference>
<dbReference type="EMBL" id="JGZU01000016">
    <property type="protein sequence ID" value="KFJ05136.1"/>
    <property type="molecule type" value="Genomic_DNA"/>
</dbReference>
<dbReference type="InterPro" id="IPR004843">
    <property type="entry name" value="Calcineurin-like_PHP"/>
</dbReference>
<protein>
    <submittedName>
        <fullName evidence="2">Threonine synthase</fullName>
    </submittedName>
</protein>
<sequence length="77" mass="8758">MIFALSDIHGHFEALEDALSRIGDLKTHLMRDSNTRLIFLGDYVDYGSDSAKVLRKIYHLQQAYPDAVIVLKGNHDQ</sequence>
<reference evidence="2 3" key="1">
    <citation type="submission" date="2014-03" db="EMBL/GenBank/DDBJ databases">
        <title>Genomics of Bifidobacteria.</title>
        <authorList>
            <person name="Ventura M."/>
            <person name="Milani C."/>
            <person name="Lugli G.A."/>
        </authorList>
    </citation>
    <scope>NUCLEOTIDE SEQUENCE [LARGE SCALE GENOMIC DNA]</scope>
    <source>
        <strain evidence="2 3">JCM 13495</strain>
    </source>
</reference>